<gene>
    <name evidence="1" type="ORF">SAMN04488040_0107</name>
</gene>
<dbReference type="SUPFAM" id="SSF55298">
    <property type="entry name" value="YjgF-like"/>
    <property type="match status" value="1"/>
</dbReference>
<proteinExistence type="predicted"/>
<dbReference type="EMBL" id="FPAJ01000001">
    <property type="protein sequence ID" value="SFS38086.1"/>
    <property type="molecule type" value="Genomic_DNA"/>
</dbReference>
<dbReference type="PANTHER" id="PTHR11803:SF44">
    <property type="entry name" value="RUTC FAMILY PROTEIN YJGH"/>
    <property type="match status" value="1"/>
</dbReference>
<dbReference type="InterPro" id="IPR006175">
    <property type="entry name" value="YjgF/YER057c/UK114"/>
</dbReference>
<protein>
    <submittedName>
        <fullName evidence="1">Enamine deaminase RidA, house cleaning of reactive enamine intermediates, YjgF/YER057c/UK114 family</fullName>
    </submittedName>
</protein>
<dbReference type="PANTHER" id="PTHR11803">
    <property type="entry name" value="2-IMINOBUTANOATE/2-IMINOPROPANOATE DEAMINASE RIDA"/>
    <property type="match status" value="1"/>
</dbReference>
<reference evidence="2" key="1">
    <citation type="submission" date="2016-10" db="EMBL/GenBank/DDBJ databases">
        <authorList>
            <person name="Varghese N."/>
            <person name="Submissions S."/>
        </authorList>
    </citation>
    <scope>NUCLEOTIDE SEQUENCE [LARGE SCALE GENOMIC DNA]</scope>
    <source>
        <strain evidence="2">DSM 23422</strain>
    </source>
</reference>
<accession>A0A1I6PD22</accession>
<keyword evidence="2" id="KW-1185">Reference proteome</keyword>
<dbReference type="Pfam" id="PF01042">
    <property type="entry name" value="Ribonuc_L-PSP"/>
    <property type="match status" value="1"/>
</dbReference>
<dbReference type="STRING" id="394264.SAMN04488040_0107"/>
<dbReference type="OrthoDB" id="583118at2"/>
<dbReference type="GO" id="GO:0005829">
    <property type="term" value="C:cytosol"/>
    <property type="evidence" value="ECO:0007669"/>
    <property type="project" value="TreeGrafter"/>
</dbReference>
<dbReference type="InterPro" id="IPR035959">
    <property type="entry name" value="RutC-like_sf"/>
</dbReference>
<dbReference type="Gene3D" id="3.30.1330.40">
    <property type="entry name" value="RutC-like"/>
    <property type="match status" value="1"/>
</dbReference>
<dbReference type="Proteomes" id="UP000199239">
    <property type="component" value="Unassembled WGS sequence"/>
</dbReference>
<name>A0A1I6PD22_9RHOB</name>
<evidence type="ECO:0000313" key="2">
    <source>
        <dbReference type="Proteomes" id="UP000199239"/>
    </source>
</evidence>
<dbReference type="RefSeq" id="WP_093914421.1">
    <property type="nucleotide sequence ID" value="NZ_FPAJ01000001.1"/>
</dbReference>
<dbReference type="AlphaFoldDB" id="A0A1I6PD22"/>
<sequence length="136" mass="14552">MARDVVSPPELAQLIEATGFSPAVRAGDFLFLTGATGGDSEGVMPPDITRQVQNALGKALLIIDAAKGNADSIVEVTSYHIGLKYHFDQVNDVMRDMLGVPLPAWTAVEVADLRRPGALIELRIVAHLPTPKPARK</sequence>
<dbReference type="GO" id="GO:0019239">
    <property type="term" value="F:deaminase activity"/>
    <property type="evidence" value="ECO:0007669"/>
    <property type="project" value="TreeGrafter"/>
</dbReference>
<evidence type="ECO:0000313" key="1">
    <source>
        <dbReference type="EMBL" id="SFS38086.1"/>
    </source>
</evidence>
<organism evidence="1 2">
    <name type="scientific">Sulfitobacter marinus</name>
    <dbReference type="NCBI Taxonomy" id="394264"/>
    <lineage>
        <taxon>Bacteria</taxon>
        <taxon>Pseudomonadati</taxon>
        <taxon>Pseudomonadota</taxon>
        <taxon>Alphaproteobacteria</taxon>
        <taxon>Rhodobacterales</taxon>
        <taxon>Roseobacteraceae</taxon>
        <taxon>Sulfitobacter</taxon>
    </lineage>
</organism>